<accession>A0A6B2LIX0</accession>
<dbReference type="InterPro" id="IPR006603">
    <property type="entry name" value="PQ-loop_rpt"/>
</dbReference>
<name>A0A6B2LIX0_9EUKA</name>
<feature type="transmembrane region" description="Helical" evidence="9">
    <location>
        <begin position="146"/>
        <end position="166"/>
    </location>
</feature>
<evidence type="ECO:0000313" key="10">
    <source>
        <dbReference type="EMBL" id="NDV36770.1"/>
    </source>
</evidence>
<evidence type="ECO:0000256" key="7">
    <source>
        <dbReference type="ARBA" id="ARBA00038475"/>
    </source>
</evidence>
<evidence type="ECO:0000256" key="5">
    <source>
        <dbReference type="ARBA" id="ARBA00022989"/>
    </source>
</evidence>
<evidence type="ECO:0000256" key="9">
    <source>
        <dbReference type="SAM" id="Phobius"/>
    </source>
</evidence>
<proteinExistence type="inferred from homology"/>
<dbReference type="PANTHER" id="PTHR12226:SF2">
    <property type="entry name" value="MANNOSE-P-DOLICHOL UTILIZATION DEFECT 1 PROTEIN"/>
    <property type="match status" value="1"/>
</dbReference>
<organism evidence="10">
    <name type="scientific">Arcella intermedia</name>
    <dbReference type="NCBI Taxonomy" id="1963864"/>
    <lineage>
        <taxon>Eukaryota</taxon>
        <taxon>Amoebozoa</taxon>
        <taxon>Tubulinea</taxon>
        <taxon>Elardia</taxon>
        <taxon>Arcellinida</taxon>
        <taxon>Sphaerothecina</taxon>
        <taxon>Arcellidae</taxon>
        <taxon>Arcella</taxon>
    </lineage>
</organism>
<keyword evidence="3 8" id="KW-0812">Transmembrane</keyword>
<dbReference type="PIRSF" id="PIRSF023381">
    <property type="entry name" value="MannP-dilichol_defect-1p"/>
    <property type="match status" value="1"/>
</dbReference>
<feature type="transmembrane region" description="Helical" evidence="9">
    <location>
        <begin position="92"/>
        <end position="112"/>
    </location>
</feature>
<dbReference type="Gene3D" id="1.20.1280.290">
    <property type="match status" value="2"/>
</dbReference>
<dbReference type="InterPro" id="IPR016817">
    <property type="entry name" value="MannP-dilichol_defect-1"/>
</dbReference>
<reference evidence="10" key="1">
    <citation type="journal article" date="2020" name="J. Eukaryot. Microbiol.">
        <title>De novo Sequencing, Assembly and Annotation of the Transcriptome for the Free-Living Testate Amoeba Arcella intermedia.</title>
        <authorList>
            <person name="Ribeiro G.M."/>
            <person name="Porfirio-Sousa A.L."/>
            <person name="Maurer-Alcala X.X."/>
            <person name="Katz L.A."/>
            <person name="Lahr D.J.G."/>
        </authorList>
    </citation>
    <scope>NUCLEOTIDE SEQUENCE</scope>
</reference>
<feature type="transmembrane region" description="Helical" evidence="9">
    <location>
        <begin position="33"/>
        <end position="54"/>
    </location>
</feature>
<keyword evidence="2" id="KW-0813">Transport</keyword>
<keyword evidence="6 8" id="KW-0472">Membrane</keyword>
<keyword evidence="5 8" id="KW-1133">Transmembrane helix</keyword>
<dbReference type="AlphaFoldDB" id="A0A6B2LIX0"/>
<sequence length="209" mass="23463">MVSKVLGYAIIVGSSIVKFPQIHNIWRSRSAEGLAVSMFVMELIGYVITVTYNIVNEFPFSTWGETFFVTIQNVVILYLIEAYTTKNFFQLFALFGGLGAFLISALIGVLPYKILSTLQMATIFIFSSSRIPQISSNFKNKSTGQLSMVTFLLSFVGGLARIFTTIQEVDDMIILVTFIIATILNGTVFFQILLYQQNTNKINQQKKTE</sequence>
<evidence type="ECO:0000256" key="6">
    <source>
        <dbReference type="ARBA" id="ARBA00023136"/>
    </source>
</evidence>
<evidence type="ECO:0000256" key="2">
    <source>
        <dbReference type="ARBA" id="ARBA00022448"/>
    </source>
</evidence>
<evidence type="ECO:0000256" key="3">
    <source>
        <dbReference type="ARBA" id="ARBA00022692"/>
    </source>
</evidence>
<dbReference type="Pfam" id="PF04193">
    <property type="entry name" value="PQ-loop"/>
    <property type="match status" value="2"/>
</dbReference>
<comment type="similarity">
    <text evidence="7 8">Belongs to the MPDU1 (TC 2.A.43.3) family.</text>
</comment>
<dbReference type="FunFam" id="1.20.1280.290:FF:000006">
    <property type="entry name" value="mannose-P-dolichol utilization defect 1 protein"/>
    <property type="match status" value="1"/>
</dbReference>
<dbReference type="PANTHER" id="PTHR12226">
    <property type="entry name" value="MANNOSE-P-DOLICHOL UTILIZATION DEFECT 1 LEC35 -RELATED"/>
    <property type="match status" value="1"/>
</dbReference>
<dbReference type="EMBL" id="GIBP01007801">
    <property type="protein sequence ID" value="NDV36770.1"/>
    <property type="molecule type" value="Transcribed_RNA"/>
</dbReference>
<dbReference type="GO" id="GO:0016020">
    <property type="term" value="C:membrane"/>
    <property type="evidence" value="ECO:0007669"/>
    <property type="project" value="UniProtKB-SubCell"/>
</dbReference>
<feature type="transmembrane region" description="Helical" evidence="9">
    <location>
        <begin position="172"/>
        <end position="195"/>
    </location>
</feature>
<comment type="subcellular location">
    <subcellularLocation>
        <location evidence="1 8">Membrane</location>
        <topology evidence="1 8">Multi-pass membrane protein</topology>
    </subcellularLocation>
</comment>
<evidence type="ECO:0000256" key="4">
    <source>
        <dbReference type="ARBA" id="ARBA00022737"/>
    </source>
</evidence>
<evidence type="ECO:0000256" key="1">
    <source>
        <dbReference type="ARBA" id="ARBA00004141"/>
    </source>
</evidence>
<evidence type="ECO:0000256" key="8">
    <source>
        <dbReference type="PIRNR" id="PIRNR023381"/>
    </source>
</evidence>
<keyword evidence="4" id="KW-0677">Repeat</keyword>
<protein>
    <recommendedName>
        <fullName evidence="8">Mannose-P-dolichol utilization defect 1 protein homolog</fullName>
    </recommendedName>
</protein>
<dbReference type="SMART" id="SM00679">
    <property type="entry name" value="CTNS"/>
    <property type="match status" value="2"/>
</dbReference>